<dbReference type="AlphaFoldDB" id="A0A3N4M2K0"/>
<gene>
    <name evidence="2" type="ORF">L211DRAFT_486144</name>
</gene>
<dbReference type="InterPro" id="IPR036498">
    <property type="entry name" value="Nfu/NifU_N_sf"/>
</dbReference>
<proteinExistence type="predicted"/>
<keyword evidence="3" id="KW-1185">Reference proteome</keyword>
<evidence type="ECO:0000313" key="3">
    <source>
        <dbReference type="Proteomes" id="UP000267821"/>
    </source>
</evidence>
<protein>
    <recommendedName>
        <fullName evidence="1">Scaffold protein Nfu/NifU N-terminal domain-containing protein</fullName>
    </recommendedName>
</protein>
<evidence type="ECO:0000313" key="2">
    <source>
        <dbReference type="EMBL" id="RPB28109.1"/>
    </source>
</evidence>
<dbReference type="Pfam" id="PF08712">
    <property type="entry name" value="Nfu_N"/>
    <property type="match status" value="1"/>
</dbReference>
<dbReference type="InParanoid" id="A0A3N4M2K0"/>
<dbReference type="EMBL" id="ML121530">
    <property type="protein sequence ID" value="RPB28109.1"/>
    <property type="molecule type" value="Genomic_DNA"/>
</dbReference>
<dbReference type="SMART" id="SM00932">
    <property type="entry name" value="Nfu_N"/>
    <property type="match status" value="1"/>
</dbReference>
<evidence type="ECO:0000259" key="1">
    <source>
        <dbReference type="SMART" id="SM00932"/>
    </source>
</evidence>
<dbReference type="OrthoDB" id="565552at2759"/>
<accession>A0A3N4M2K0</accession>
<dbReference type="STRING" id="1051890.A0A3N4M2K0"/>
<sequence>MEHPPPPSAQHLYAPPSPGEYCPFPASRKFTPPRRLLRRTLFIQTETAPNDNALKFLLGAPPLPPTCSPTTTIEYLSGYTSHSFPLALALDGITSVFFTPEYLTVTKETEPT</sequence>
<reference evidence="2 3" key="1">
    <citation type="journal article" date="2018" name="Nat. Ecol. Evol.">
        <title>Pezizomycetes genomes reveal the molecular basis of ectomycorrhizal truffle lifestyle.</title>
        <authorList>
            <person name="Murat C."/>
            <person name="Payen T."/>
            <person name="Noel B."/>
            <person name="Kuo A."/>
            <person name="Morin E."/>
            <person name="Chen J."/>
            <person name="Kohler A."/>
            <person name="Krizsan K."/>
            <person name="Balestrini R."/>
            <person name="Da Silva C."/>
            <person name="Montanini B."/>
            <person name="Hainaut M."/>
            <person name="Levati E."/>
            <person name="Barry K.W."/>
            <person name="Belfiori B."/>
            <person name="Cichocki N."/>
            <person name="Clum A."/>
            <person name="Dockter R.B."/>
            <person name="Fauchery L."/>
            <person name="Guy J."/>
            <person name="Iotti M."/>
            <person name="Le Tacon F."/>
            <person name="Lindquist E.A."/>
            <person name="Lipzen A."/>
            <person name="Malagnac F."/>
            <person name="Mello A."/>
            <person name="Molinier V."/>
            <person name="Miyauchi S."/>
            <person name="Poulain J."/>
            <person name="Riccioni C."/>
            <person name="Rubini A."/>
            <person name="Sitrit Y."/>
            <person name="Splivallo R."/>
            <person name="Traeger S."/>
            <person name="Wang M."/>
            <person name="Zifcakova L."/>
            <person name="Wipf D."/>
            <person name="Zambonelli A."/>
            <person name="Paolocci F."/>
            <person name="Nowrousian M."/>
            <person name="Ottonello S."/>
            <person name="Baldrian P."/>
            <person name="Spatafora J.W."/>
            <person name="Henrissat B."/>
            <person name="Nagy L.G."/>
            <person name="Aury J.M."/>
            <person name="Wincker P."/>
            <person name="Grigoriev I.V."/>
            <person name="Bonfante P."/>
            <person name="Martin F.M."/>
        </authorList>
    </citation>
    <scope>NUCLEOTIDE SEQUENCE [LARGE SCALE GENOMIC DNA]</scope>
    <source>
        <strain evidence="2 3">ATCC MYA-4762</strain>
    </source>
</reference>
<name>A0A3N4M2K0_9PEZI</name>
<dbReference type="InterPro" id="IPR014824">
    <property type="entry name" value="Nfu/NifU_N"/>
</dbReference>
<organism evidence="2 3">
    <name type="scientific">Terfezia boudieri ATCC MYA-4762</name>
    <dbReference type="NCBI Taxonomy" id="1051890"/>
    <lineage>
        <taxon>Eukaryota</taxon>
        <taxon>Fungi</taxon>
        <taxon>Dikarya</taxon>
        <taxon>Ascomycota</taxon>
        <taxon>Pezizomycotina</taxon>
        <taxon>Pezizomycetes</taxon>
        <taxon>Pezizales</taxon>
        <taxon>Pezizaceae</taxon>
        <taxon>Terfezia</taxon>
    </lineage>
</organism>
<feature type="domain" description="Scaffold protein Nfu/NifU N-terminal" evidence="1">
    <location>
        <begin position="43"/>
        <end position="111"/>
    </location>
</feature>
<dbReference type="Proteomes" id="UP000267821">
    <property type="component" value="Unassembled WGS sequence"/>
</dbReference>
<dbReference type="SUPFAM" id="SSF110836">
    <property type="entry name" value="Hypothetical protein SAV1430"/>
    <property type="match status" value="1"/>
</dbReference>
<dbReference type="Gene3D" id="3.30.1370.70">
    <property type="entry name" value="Scaffold protein Nfu/NifU, N-terminal domain"/>
    <property type="match status" value="1"/>
</dbReference>